<dbReference type="GO" id="GO:0006310">
    <property type="term" value="P:DNA recombination"/>
    <property type="evidence" value="ECO:0007669"/>
    <property type="project" value="UniProtKB-KW"/>
</dbReference>
<comment type="caution">
    <text evidence="2">The sequence shown here is derived from an EMBL/GenBank/DDBJ whole genome shotgun (WGS) entry which is preliminary data.</text>
</comment>
<dbReference type="EMBL" id="LAZR01000584">
    <property type="protein sequence ID" value="KKN63614.1"/>
    <property type="molecule type" value="Genomic_DNA"/>
</dbReference>
<organism evidence="2">
    <name type="scientific">marine sediment metagenome</name>
    <dbReference type="NCBI Taxonomy" id="412755"/>
    <lineage>
        <taxon>unclassified sequences</taxon>
        <taxon>metagenomes</taxon>
        <taxon>ecological metagenomes</taxon>
    </lineage>
</organism>
<sequence>MLDFNASPTPAHSLLAHTQGGAFLTDLKARVNARTDLSAITKSRYLGAIDKVEEVLNRPLSTIRAELGLVETHFPLNGFDPNYWPTNAAYQLFRRRFQAPLREFLGVHAALARLRAMEDGWTQLLAAVTPLTEGKIGQNAPWHPMKLEALKTFALVARSYKVQPRDLTHDVARKIDADFTGNKRESNYRSLQGLDELRQFPDILALLPVHPIRLTARDRQPLLSALNPLWEAQFLPWIDAVTKKNWDPVSGDFADNHVKHARVLRSAFRTMLRIALDHGLITADTTDLKPLLMDNDALCSIASEMFERRLRKKKDGRLVPRTSRKYLKAINQVREHLRMDTSLMKQVIANNAVSRQGQRDDKRMTQKNRQFCETLVEKLHLRRRFLTSFEVLRAAAQDILDAAVSENRKLTGQERSRVRLLGASACFAALEIGGAPIRVENAMALTCVGEDAQIRIPEKGKKPIKVLIPAELTKNKSEIAFPIRSNGYGYYDTIRWYLTEVRPLFSHSASSSYLFPAVKTVGAQLNANYFGSAFASQMRIIVDLPMTPHQMRHGQTSLLLNKYPNEIEVIAKRIDDKPETLRQFYGWLNALKLVERGQDLLVGLMHD</sequence>
<dbReference type="Gene3D" id="1.10.443.10">
    <property type="entry name" value="Intergrase catalytic core"/>
    <property type="match status" value="1"/>
</dbReference>
<protein>
    <submittedName>
        <fullName evidence="2">Uncharacterized protein</fullName>
    </submittedName>
</protein>
<dbReference type="GO" id="GO:0015074">
    <property type="term" value="P:DNA integration"/>
    <property type="evidence" value="ECO:0007669"/>
    <property type="project" value="InterPro"/>
</dbReference>
<dbReference type="SUPFAM" id="SSF56349">
    <property type="entry name" value="DNA breaking-rejoining enzymes"/>
    <property type="match status" value="1"/>
</dbReference>
<accession>A0A0F9S991</accession>
<evidence type="ECO:0000256" key="1">
    <source>
        <dbReference type="ARBA" id="ARBA00023172"/>
    </source>
</evidence>
<evidence type="ECO:0000313" key="2">
    <source>
        <dbReference type="EMBL" id="KKN63614.1"/>
    </source>
</evidence>
<proteinExistence type="predicted"/>
<dbReference type="InterPro" id="IPR013762">
    <property type="entry name" value="Integrase-like_cat_sf"/>
</dbReference>
<gene>
    <name evidence="2" type="ORF">LCGC14_0499800</name>
</gene>
<dbReference type="InterPro" id="IPR011010">
    <property type="entry name" value="DNA_brk_join_enz"/>
</dbReference>
<dbReference type="AlphaFoldDB" id="A0A0F9S991"/>
<name>A0A0F9S991_9ZZZZ</name>
<dbReference type="GO" id="GO:0003677">
    <property type="term" value="F:DNA binding"/>
    <property type="evidence" value="ECO:0007669"/>
    <property type="project" value="InterPro"/>
</dbReference>
<reference evidence="2" key="1">
    <citation type="journal article" date="2015" name="Nature">
        <title>Complex archaea that bridge the gap between prokaryotes and eukaryotes.</title>
        <authorList>
            <person name="Spang A."/>
            <person name="Saw J.H."/>
            <person name="Jorgensen S.L."/>
            <person name="Zaremba-Niedzwiedzka K."/>
            <person name="Martijn J."/>
            <person name="Lind A.E."/>
            <person name="van Eijk R."/>
            <person name="Schleper C."/>
            <person name="Guy L."/>
            <person name="Ettema T.J."/>
        </authorList>
    </citation>
    <scope>NUCLEOTIDE SEQUENCE</scope>
</reference>
<keyword evidence="1" id="KW-0233">DNA recombination</keyword>